<name>A0ABR0A0P9_9CRUS</name>
<evidence type="ECO:0008006" key="3">
    <source>
        <dbReference type="Google" id="ProtNLM"/>
    </source>
</evidence>
<gene>
    <name evidence="1" type="ORF">OUZ56_000762</name>
</gene>
<keyword evidence="2" id="KW-1185">Reference proteome</keyword>
<accession>A0ABR0A0P9</accession>
<proteinExistence type="predicted"/>
<dbReference type="Proteomes" id="UP001234178">
    <property type="component" value="Unassembled WGS sequence"/>
</dbReference>
<evidence type="ECO:0000313" key="1">
    <source>
        <dbReference type="EMBL" id="KAK4018717.1"/>
    </source>
</evidence>
<comment type="caution">
    <text evidence="1">The sequence shown here is derived from an EMBL/GenBank/DDBJ whole genome shotgun (WGS) entry which is preliminary data.</text>
</comment>
<protein>
    <recommendedName>
        <fullName evidence="3">Secreted protein</fullName>
    </recommendedName>
</protein>
<reference evidence="1 2" key="1">
    <citation type="journal article" date="2023" name="Nucleic Acids Res.">
        <title>The hologenome of Daphnia magna reveals possible DNA methylation and microbiome-mediated evolution of the host genome.</title>
        <authorList>
            <person name="Chaturvedi A."/>
            <person name="Li X."/>
            <person name="Dhandapani V."/>
            <person name="Marshall H."/>
            <person name="Kissane S."/>
            <person name="Cuenca-Cambronero M."/>
            <person name="Asole G."/>
            <person name="Calvet F."/>
            <person name="Ruiz-Romero M."/>
            <person name="Marangio P."/>
            <person name="Guigo R."/>
            <person name="Rago D."/>
            <person name="Mirbahai L."/>
            <person name="Eastwood N."/>
            <person name="Colbourne J.K."/>
            <person name="Zhou J."/>
            <person name="Mallon E."/>
            <person name="Orsini L."/>
        </authorList>
    </citation>
    <scope>NUCLEOTIDE SEQUENCE [LARGE SCALE GENOMIC DNA]</scope>
    <source>
        <strain evidence="1">LRV0_1</strain>
    </source>
</reference>
<evidence type="ECO:0000313" key="2">
    <source>
        <dbReference type="Proteomes" id="UP001234178"/>
    </source>
</evidence>
<sequence length="84" mass="9509">MSYRLLDMLRFLVNAANFSLSPSLLTSTFSTVNLARRKRLQLGRLRQAIRTCTHVARVIYRTRAGDVSLVCGEQDGMTDKMSDN</sequence>
<dbReference type="EMBL" id="JAOYFB010000036">
    <property type="protein sequence ID" value="KAK4018717.1"/>
    <property type="molecule type" value="Genomic_DNA"/>
</dbReference>
<organism evidence="1 2">
    <name type="scientific">Daphnia magna</name>
    <dbReference type="NCBI Taxonomy" id="35525"/>
    <lineage>
        <taxon>Eukaryota</taxon>
        <taxon>Metazoa</taxon>
        <taxon>Ecdysozoa</taxon>
        <taxon>Arthropoda</taxon>
        <taxon>Crustacea</taxon>
        <taxon>Branchiopoda</taxon>
        <taxon>Diplostraca</taxon>
        <taxon>Cladocera</taxon>
        <taxon>Anomopoda</taxon>
        <taxon>Daphniidae</taxon>
        <taxon>Daphnia</taxon>
    </lineage>
</organism>